<organism evidence="3 4">
    <name type="scientific">Candidatus Thiothrix phosphatis</name>
    <dbReference type="NCBI Taxonomy" id="3112415"/>
    <lineage>
        <taxon>Bacteria</taxon>
        <taxon>Pseudomonadati</taxon>
        <taxon>Pseudomonadota</taxon>
        <taxon>Gammaproteobacteria</taxon>
        <taxon>Thiotrichales</taxon>
        <taxon>Thiotrichaceae</taxon>
        <taxon>Thiothrix</taxon>
    </lineage>
</organism>
<protein>
    <submittedName>
        <fullName evidence="3">Phage minor head protein</fullName>
    </submittedName>
</protein>
<evidence type="ECO:0000313" key="3">
    <source>
        <dbReference type="EMBL" id="MEB4590015.1"/>
    </source>
</evidence>
<keyword evidence="4" id="KW-1185">Reference proteome</keyword>
<evidence type="ECO:0000256" key="1">
    <source>
        <dbReference type="SAM" id="MobiDB-lite"/>
    </source>
</evidence>
<dbReference type="RefSeq" id="WP_324693242.1">
    <property type="nucleotide sequence ID" value="NZ_JAYMYJ010000029.1"/>
</dbReference>
<proteinExistence type="predicted"/>
<evidence type="ECO:0000259" key="2">
    <source>
        <dbReference type="Pfam" id="PF04233"/>
    </source>
</evidence>
<comment type="caution">
    <text evidence="3">The sequence shown here is derived from an EMBL/GenBank/DDBJ whole genome shotgun (WGS) entry which is preliminary data.</text>
</comment>
<reference evidence="4" key="1">
    <citation type="submission" date="2023-07" db="EMBL/GenBank/DDBJ databases">
        <title>The carbon used by Thiothrix.</title>
        <authorList>
            <person name="Chen L."/>
        </authorList>
    </citation>
    <scope>NUCLEOTIDE SEQUENCE [LARGE SCALE GENOMIC DNA]</scope>
</reference>
<dbReference type="Pfam" id="PF04233">
    <property type="entry name" value="Phage_Mu_F"/>
    <property type="match status" value="1"/>
</dbReference>
<reference evidence="3 4" key="2">
    <citation type="submission" date="2024-01" db="EMBL/GenBank/DDBJ databases">
        <authorList>
            <person name="Xie X."/>
        </authorList>
    </citation>
    <scope>NUCLEOTIDE SEQUENCE [LARGE SCALE GENOMIC DNA]</scope>
    <source>
        <strain evidence="3">SCUT-1</strain>
    </source>
</reference>
<sequence length="304" mass="33855">MPVLRVLSTGLGYSHDYAIKQRAKQSSHSNSGDYRLSAGIPAPVRALIRYGLRSACCIQDCRILAWVVFMSLPDFSALFDSLPKRKVKLPQDYYDIRATAARDLAFTVSGINRLDALQAILDSLDANTRSGGTFRDWQRKVESGDLMPGLPQHRIELVFRMHSQTAYAHGKCRNFEENKASRPYLMYSAVGDSRTRPAHLKMDGVIRPVGDEWWAKHTPPNGFGCRCSVISLTEKQAKARGGITENPPGGHDPGWGYSPCSDRTAGEESSLDRKIEQYHPLFRGLLKGLMTGLAAIRSLFGRNR</sequence>
<name>A0ABU6CT99_9GAMM</name>
<feature type="domain" description="Phage head morphogenesis" evidence="2">
    <location>
        <begin position="119"/>
        <end position="230"/>
    </location>
</feature>
<accession>A0ABU6CT99</accession>
<feature type="region of interest" description="Disordered" evidence="1">
    <location>
        <begin position="239"/>
        <end position="269"/>
    </location>
</feature>
<dbReference type="EMBL" id="JAYMYJ010000029">
    <property type="protein sequence ID" value="MEB4590015.1"/>
    <property type="molecule type" value="Genomic_DNA"/>
</dbReference>
<evidence type="ECO:0000313" key="4">
    <source>
        <dbReference type="Proteomes" id="UP001308005"/>
    </source>
</evidence>
<dbReference type="InterPro" id="IPR006528">
    <property type="entry name" value="Phage_head_morphogenesis_dom"/>
</dbReference>
<gene>
    <name evidence="3" type="ORF">VSS37_03395</name>
</gene>
<dbReference type="Proteomes" id="UP001308005">
    <property type="component" value="Unassembled WGS sequence"/>
</dbReference>
<dbReference type="NCBIfam" id="TIGR01641">
    <property type="entry name" value="phageSPP1_gp7"/>
    <property type="match status" value="1"/>
</dbReference>